<keyword evidence="2" id="KW-1185">Reference proteome</keyword>
<dbReference type="OrthoDB" id="2713924at2759"/>
<dbReference type="EMBL" id="MU154617">
    <property type="protein sequence ID" value="KAF9491510.1"/>
    <property type="molecule type" value="Genomic_DNA"/>
</dbReference>
<sequence length="90" mass="10260">LEHANHNAIQTMATNVMVEGMPCSFTKHPCKCDNCILRKQIHTPVPNEHTHDRAVRRMDIIYVDLTGPEDVASAIGNLYLMNIIDDYLHF</sequence>
<accession>A0A9P5ZQ06</accession>
<protein>
    <submittedName>
        <fullName evidence="1">Uncharacterized protein</fullName>
    </submittedName>
</protein>
<gene>
    <name evidence="1" type="ORF">BDN71DRAFT_1370657</name>
</gene>
<reference evidence="1" key="1">
    <citation type="submission" date="2020-11" db="EMBL/GenBank/DDBJ databases">
        <authorList>
            <consortium name="DOE Joint Genome Institute"/>
            <person name="Ahrendt S."/>
            <person name="Riley R."/>
            <person name="Andreopoulos W."/>
            <person name="Labutti K."/>
            <person name="Pangilinan J."/>
            <person name="Ruiz-Duenas F.J."/>
            <person name="Barrasa J.M."/>
            <person name="Sanchez-Garcia M."/>
            <person name="Camarero S."/>
            <person name="Miyauchi S."/>
            <person name="Serrano A."/>
            <person name="Linde D."/>
            <person name="Babiker R."/>
            <person name="Drula E."/>
            <person name="Ayuso-Fernandez I."/>
            <person name="Pacheco R."/>
            <person name="Padilla G."/>
            <person name="Ferreira P."/>
            <person name="Barriuso J."/>
            <person name="Kellner H."/>
            <person name="Castanera R."/>
            <person name="Alfaro M."/>
            <person name="Ramirez L."/>
            <person name="Pisabarro A.G."/>
            <person name="Kuo A."/>
            <person name="Tritt A."/>
            <person name="Lipzen A."/>
            <person name="He G."/>
            <person name="Yan M."/>
            <person name="Ng V."/>
            <person name="Cullen D."/>
            <person name="Martin F."/>
            <person name="Rosso M.-N."/>
            <person name="Henrissat B."/>
            <person name="Hibbett D."/>
            <person name="Martinez A.T."/>
            <person name="Grigoriev I.V."/>
        </authorList>
    </citation>
    <scope>NUCLEOTIDE SEQUENCE</scope>
    <source>
        <strain evidence="1">ATCC 90797</strain>
    </source>
</reference>
<proteinExistence type="predicted"/>
<feature type="non-terminal residue" evidence="1">
    <location>
        <position position="90"/>
    </location>
</feature>
<organism evidence="1 2">
    <name type="scientific">Pleurotus eryngii</name>
    <name type="common">Boletus of the steppes</name>
    <dbReference type="NCBI Taxonomy" id="5323"/>
    <lineage>
        <taxon>Eukaryota</taxon>
        <taxon>Fungi</taxon>
        <taxon>Dikarya</taxon>
        <taxon>Basidiomycota</taxon>
        <taxon>Agaricomycotina</taxon>
        <taxon>Agaricomycetes</taxon>
        <taxon>Agaricomycetidae</taxon>
        <taxon>Agaricales</taxon>
        <taxon>Pleurotineae</taxon>
        <taxon>Pleurotaceae</taxon>
        <taxon>Pleurotus</taxon>
    </lineage>
</organism>
<name>A0A9P5ZQ06_PLEER</name>
<feature type="non-terminal residue" evidence="1">
    <location>
        <position position="1"/>
    </location>
</feature>
<dbReference type="Proteomes" id="UP000807025">
    <property type="component" value="Unassembled WGS sequence"/>
</dbReference>
<evidence type="ECO:0000313" key="2">
    <source>
        <dbReference type="Proteomes" id="UP000807025"/>
    </source>
</evidence>
<dbReference type="AlphaFoldDB" id="A0A9P5ZQ06"/>
<evidence type="ECO:0000313" key="1">
    <source>
        <dbReference type="EMBL" id="KAF9491510.1"/>
    </source>
</evidence>
<comment type="caution">
    <text evidence="1">The sequence shown here is derived from an EMBL/GenBank/DDBJ whole genome shotgun (WGS) entry which is preliminary data.</text>
</comment>